<protein>
    <submittedName>
        <fullName evidence="1">SAM-dependent methyltransferase</fullName>
    </submittedName>
</protein>
<accession>A0A841HHR7</accession>
<dbReference type="PANTHER" id="PTHR20974">
    <property type="entry name" value="UPF0585 PROTEIN CG18661"/>
    <property type="match status" value="1"/>
</dbReference>
<dbReference type="InterPro" id="IPR029063">
    <property type="entry name" value="SAM-dependent_MTases_sf"/>
</dbReference>
<name>A0A841HHR7_9GAMM</name>
<dbReference type="Pfam" id="PF06080">
    <property type="entry name" value="DUF938"/>
    <property type="match status" value="1"/>
</dbReference>
<sequence length="198" mass="21922">MTARPHSEACDRNKDPILAVLKGWFLRPGVVLEIGAGTGQHAVHFAQALPHLQWTSTDREENLEGIRQWLDEAALPNLKGPLALDVLQAEWPLTKADYAFSANTAHIMGWPAVEAMFVGVGRVLEAGGRFCLYGPFNRNGEFTSDSNRAFDEMLRSRDPVMGIRDDRALFELGRRNGLGVLADHSMPAKNRLLVFGKT</sequence>
<comment type="caution">
    <text evidence="1">The sequence shown here is derived from an EMBL/GenBank/DDBJ whole genome shotgun (WGS) entry which is preliminary data.</text>
</comment>
<keyword evidence="1" id="KW-0489">Methyltransferase</keyword>
<dbReference type="RefSeq" id="WP_184330068.1">
    <property type="nucleotide sequence ID" value="NZ_JACHHZ010000001.1"/>
</dbReference>
<evidence type="ECO:0000313" key="1">
    <source>
        <dbReference type="EMBL" id="MBB6092336.1"/>
    </source>
</evidence>
<dbReference type="EMBL" id="JACHHZ010000001">
    <property type="protein sequence ID" value="MBB6092336.1"/>
    <property type="molecule type" value="Genomic_DNA"/>
</dbReference>
<gene>
    <name evidence="1" type="ORF">HNQ60_001182</name>
</gene>
<dbReference type="GO" id="GO:0008168">
    <property type="term" value="F:methyltransferase activity"/>
    <property type="evidence" value="ECO:0007669"/>
    <property type="project" value="UniProtKB-KW"/>
</dbReference>
<reference evidence="1 2" key="1">
    <citation type="submission" date="2020-08" db="EMBL/GenBank/DDBJ databases">
        <title>Genomic Encyclopedia of Type Strains, Phase IV (KMG-IV): sequencing the most valuable type-strain genomes for metagenomic binning, comparative biology and taxonomic classification.</title>
        <authorList>
            <person name="Goeker M."/>
        </authorList>
    </citation>
    <scope>NUCLEOTIDE SEQUENCE [LARGE SCALE GENOMIC DNA]</scope>
    <source>
        <strain evidence="1 2">DSM 26723</strain>
    </source>
</reference>
<dbReference type="InterPro" id="IPR010342">
    <property type="entry name" value="DUF938"/>
</dbReference>
<organism evidence="1 2">
    <name type="scientific">Povalibacter uvarum</name>
    <dbReference type="NCBI Taxonomy" id="732238"/>
    <lineage>
        <taxon>Bacteria</taxon>
        <taxon>Pseudomonadati</taxon>
        <taxon>Pseudomonadota</taxon>
        <taxon>Gammaproteobacteria</taxon>
        <taxon>Steroidobacterales</taxon>
        <taxon>Steroidobacteraceae</taxon>
        <taxon>Povalibacter</taxon>
    </lineage>
</organism>
<keyword evidence="2" id="KW-1185">Reference proteome</keyword>
<dbReference type="SUPFAM" id="SSF53335">
    <property type="entry name" value="S-adenosyl-L-methionine-dependent methyltransferases"/>
    <property type="match status" value="1"/>
</dbReference>
<dbReference type="Proteomes" id="UP000588068">
    <property type="component" value="Unassembled WGS sequence"/>
</dbReference>
<dbReference type="GO" id="GO:0032259">
    <property type="term" value="P:methylation"/>
    <property type="evidence" value="ECO:0007669"/>
    <property type="project" value="UniProtKB-KW"/>
</dbReference>
<evidence type="ECO:0000313" key="2">
    <source>
        <dbReference type="Proteomes" id="UP000588068"/>
    </source>
</evidence>
<dbReference type="PANTHER" id="PTHR20974:SF0">
    <property type="entry name" value="UPF0585 PROTEIN CG18661"/>
    <property type="match status" value="1"/>
</dbReference>
<proteinExistence type="predicted"/>
<dbReference type="Gene3D" id="3.40.50.150">
    <property type="entry name" value="Vaccinia Virus protein VP39"/>
    <property type="match status" value="1"/>
</dbReference>
<dbReference type="AlphaFoldDB" id="A0A841HHR7"/>
<keyword evidence="1" id="KW-0808">Transferase</keyword>